<dbReference type="AlphaFoldDB" id="A0AAV0T8E6"/>
<dbReference type="Pfam" id="PF01509">
    <property type="entry name" value="TruB_N"/>
    <property type="match status" value="1"/>
</dbReference>
<evidence type="ECO:0000259" key="5">
    <source>
        <dbReference type="Pfam" id="PF01509"/>
    </source>
</evidence>
<comment type="caution">
    <text evidence="6">The sequence shown here is derived from an EMBL/GenBank/DDBJ whole genome shotgun (WGS) entry which is preliminary data.</text>
</comment>
<dbReference type="GO" id="GO:0160148">
    <property type="term" value="F:tRNA pseudouridine(55) synthase activity"/>
    <property type="evidence" value="ECO:0007669"/>
    <property type="project" value="UniProtKB-EC"/>
</dbReference>
<name>A0AAV0T8E6_9STRA</name>
<evidence type="ECO:0000256" key="2">
    <source>
        <dbReference type="ARBA" id="ARBA00012787"/>
    </source>
</evidence>
<dbReference type="Gene3D" id="3.30.2350.10">
    <property type="entry name" value="Pseudouridine synthase"/>
    <property type="match status" value="1"/>
</dbReference>
<keyword evidence="3" id="KW-0819">tRNA processing</keyword>
<dbReference type="EMBL" id="CANTFM010000274">
    <property type="protein sequence ID" value="CAI5716935.1"/>
    <property type="molecule type" value="Genomic_DNA"/>
</dbReference>
<keyword evidence="4" id="KW-0413">Isomerase</keyword>
<evidence type="ECO:0000313" key="7">
    <source>
        <dbReference type="Proteomes" id="UP001162029"/>
    </source>
</evidence>
<comment type="similarity">
    <text evidence="1">Belongs to the pseudouridine synthase TruB family.</text>
</comment>
<dbReference type="PANTHER" id="PTHR13767">
    <property type="entry name" value="TRNA-PSEUDOURIDINE SYNTHASE"/>
    <property type="match status" value="1"/>
</dbReference>
<dbReference type="CDD" id="cd02573">
    <property type="entry name" value="PseudoU_synth_EcTruB"/>
    <property type="match status" value="1"/>
</dbReference>
<keyword evidence="7" id="KW-1185">Reference proteome</keyword>
<evidence type="ECO:0000256" key="4">
    <source>
        <dbReference type="ARBA" id="ARBA00023235"/>
    </source>
</evidence>
<dbReference type="InterPro" id="IPR002501">
    <property type="entry name" value="PsdUridine_synth_N"/>
</dbReference>
<dbReference type="PANTHER" id="PTHR13767:SF2">
    <property type="entry name" value="PSEUDOURIDYLATE SYNTHASE TRUB1"/>
    <property type="match status" value="1"/>
</dbReference>
<dbReference type="HAMAP" id="MF_01080">
    <property type="entry name" value="TruB_bact"/>
    <property type="match status" value="1"/>
</dbReference>
<dbReference type="NCBIfam" id="TIGR00431">
    <property type="entry name" value="TruB"/>
    <property type="match status" value="1"/>
</dbReference>
<dbReference type="GO" id="GO:0006400">
    <property type="term" value="P:tRNA modification"/>
    <property type="evidence" value="ECO:0007669"/>
    <property type="project" value="TreeGrafter"/>
</dbReference>
<accession>A0AAV0T8E6</accession>
<gene>
    <name evidence="6" type="ORF">PDE001_LOCUS1592</name>
</gene>
<evidence type="ECO:0000313" key="6">
    <source>
        <dbReference type="EMBL" id="CAI5716935.1"/>
    </source>
</evidence>
<feature type="domain" description="Pseudouridine synthase II N-terminal" evidence="5">
    <location>
        <begin position="25"/>
        <end position="175"/>
    </location>
</feature>
<sequence length="328" mass="36663">MGPSGFLNVYKPVGLTSHRCVGAMRRVFDTRQIGHGGTLDPMATGVLTVAVGRATRFLQYLRDGKEYKGVIRLGVTTDSDDITGKVLGQHPAPWIVETTVNLILQRFIGTIDQVPPRVSAIKKDGVRLYKLARGKKDFDVKSRRVHIEQIDVQKFVKGEYPEVEIRVVCGGGTYIRSIARECGEALIVPLERVDLARNMRNPAGEFCVGGTLAELERTRNGTFTIDDSLNLDDIRARVEGGHSPLQPIESMLQHLPFVELPQQAAQRWLHGGVVTIPADEIEMMEHEHHEVITGKPIRIYRPSSLKMLGIAQVHAQHKDFVLRKRLFI</sequence>
<dbReference type="GO" id="GO:1990481">
    <property type="term" value="P:mRNA pseudouridine synthesis"/>
    <property type="evidence" value="ECO:0007669"/>
    <property type="project" value="TreeGrafter"/>
</dbReference>
<organism evidence="6 7">
    <name type="scientific">Peronospora destructor</name>
    <dbReference type="NCBI Taxonomy" id="86335"/>
    <lineage>
        <taxon>Eukaryota</taxon>
        <taxon>Sar</taxon>
        <taxon>Stramenopiles</taxon>
        <taxon>Oomycota</taxon>
        <taxon>Peronosporomycetes</taxon>
        <taxon>Peronosporales</taxon>
        <taxon>Peronosporaceae</taxon>
        <taxon>Peronospora</taxon>
    </lineage>
</organism>
<proteinExistence type="inferred from homology"/>
<dbReference type="Proteomes" id="UP001162029">
    <property type="component" value="Unassembled WGS sequence"/>
</dbReference>
<dbReference type="InterPro" id="IPR014780">
    <property type="entry name" value="tRNA_psdUridine_synth_TruB"/>
</dbReference>
<evidence type="ECO:0000256" key="1">
    <source>
        <dbReference type="ARBA" id="ARBA00008999"/>
    </source>
</evidence>
<evidence type="ECO:0000256" key="3">
    <source>
        <dbReference type="ARBA" id="ARBA00022694"/>
    </source>
</evidence>
<dbReference type="GO" id="GO:0003723">
    <property type="term" value="F:RNA binding"/>
    <property type="evidence" value="ECO:0007669"/>
    <property type="project" value="InterPro"/>
</dbReference>
<dbReference type="EC" id="5.4.99.25" evidence="2"/>
<dbReference type="InterPro" id="IPR020103">
    <property type="entry name" value="PsdUridine_synth_cat_dom_sf"/>
</dbReference>
<reference evidence="6" key="1">
    <citation type="submission" date="2022-12" db="EMBL/GenBank/DDBJ databases">
        <authorList>
            <person name="Webb A."/>
        </authorList>
    </citation>
    <scope>NUCLEOTIDE SEQUENCE</scope>
    <source>
        <strain evidence="6">Pd1</strain>
    </source>
</reference>
<dbReference type="SUPFAM" id="SSF55120">
    <property type="entry name" value="Pseudouridine synthase"/>
    <property type="match status" value="1"/>
</dbReference>
<protein>
    <recommendedName>
        <fullName evidence="2">tRNA pseudouridine(55) synthase</fullName>
        <ecNumber evidence="2">5.4.99.25</ecNumber>
    </recommendedName>
</protein>